<dbReference type="Gene3D" id="3.20.10.10">
    <property type="entry name" value="D-amino Acid Aminotransferase, subunit A, domain 2"/>
    <property type="match status" value="1"/>
</dbReference>
<dbReference type="InterPro" id="IPR043131">
    <property type="entry name" value="BCAT-like_N"/>
</dbReference>
<dbReference type="PROSITE" id="PS00770">
    <property type="entry name" value="AA_TRANSFER_CLASS_4"/>
    <property type="match status" value="1"/>
</dbReference>
<accession>A0ABN4AYI3</accession>
<evidence type="ECO:0000256" key="11">
    <source>
        <dbReference type="RuleBase" id="RU004106"/>
    </source>
</evidence>
<comment type="cofactor">
    <cofactor evidence="1 12">
        <name>pyridoxal 5'-phosphate</name>
        <dbReference type="ChEBI" id="CHEBI:597326"/>
    </cofactor>
</comment>
<keyword evidence="6 13" id="KW-0456">Lyase</keyword>
<sequence>MYWVNGISKKTISLNNRALHFGDGFFTTAKVQNGKIDFLDWHMDRLVISAKRLIFKNFNFNLLYKEMQQAAAYSDIYSVIKVIISRSNSHRLYGYRCSNDIEPLRIIHVSRLPKYYTRWIHSGIHLRTSIVRLARNACLAGIKHLNRLEQVMIAIWVSKSETDEALVLDTDGNVVECCSANIFWRYKYQVFTPSLYYSGVNGIMRQLVLKLLPKLGYCIREVTVGPEHLKNANEVFITNALLPLASVNSIDDFVYSDRTLFHLLRFHIIHNKI</sequence>
<keyword evidence="14" id="KW-1185">Reference proteome</keyword>
<evidence type="ECO:0000256" key="12">
    <source>
        <dbReference type="RuleBase" id="RU004516"/>
    </source>
</evidence>
<evidence type="ECO:0000313" key="13">
    <source>
        <dbReference type="EMBL" id="AGC03681.1"/>
    </source>
</evidence>
<evidence type="ECO:0000256" key="5">
    <source>
        <dbReference type="ARBA" id="ARBA00022909"/>
    </source>
</evidence>
<dbReference type="Gene3D" id="3.30.470.10">
    <property type="match status" value="1"/>
</dbReference>
<dbReference type="GO" id="GO:0016829">
    <property type="term" value="F:lyase activity"/>
    <property type="evidence" value="ECO:0007669"/>
    <property type="project" value="UniProtKB-KW"/>
</dbReference>
<keyword evidence="4 12" id="KW-0663">Pyridoxal phosphate</keyword>
<dbReference type="InterPro" id="IPR050571">
    <property type="entry name" value="Class-IV_PLP-Dep_Aminotrnsfr"/>
</dbReference>
<evidence type="ECO:0000256" key="8">
    <source>
        <dbReference type="ARBA" id="ARBA00035676"/>
    </source>
</evidence>
<dbReference type="SUPFAM" id="SSF56752">
    <property type="entry name" value="D-aminoacid aminotransferase-like PLP-dependent enzymes"/>
    <property type="match status" value="1"/>
</dbReference>
<dbReference type="InterPro" id="IPR001544">
    <property type="entry name" value="Aminotrans_IV"/>
</dbReference>
<dbReference type="EC" id="4.1.3.38" evidence="8 10"/>
<dbReference type="NCBIfam" id="TIGR03461">
    <property type="entry name" value="pabC_Proteo"/>
    <property type="match status" value="1"/>
</dbReference>
<comment type="catalytic activity">
    <reaction evidence="9">
        <text>4-amino-4-deoxychorismate = 4-aminobenzoate + pyruvate + H(+)</text>
        <dbReference type="Rhea" id="RHEA:16201"/>
        <dbReference type="ChEBI" id="CHEBI:15361"/>
        <dbReference type="ChEBI" id="CHEBI:15378"/>
        <dbReference type="ChEBI" id="CHEBI:17836"/>
        <dbReference type="ChEBI" id="CHEBI:58406"/>
        <dbReference type="EC" id="4.1.3.38"/>
    </reaction>
</comment>
<comment type="similarity">
    <text evidence="2 11">Belongs to the class-IV pyridoxal-phosphate-dependent aminotransferase family.</text>
</comment>
<keyword evidence="5" id="KW-0289">Folate biosynthesis</keyword>
<evidence type="ECO:0000256" key="4">
    <source>
        <dbReference type="ARBA" id="ARBA00022898"/>
    </source>
</evidence>
<dbReference type="EMBL" id="CP003903">
    <property type="protein sequence ID" value="AGC03681.1"/>
    <property type="molecule type" value="Genomic_DNA"/>
</dbReference>
<evidence type="ECO:0000256" key="10">
    <source>
        <dbReference type="NCBIfam" id="TIGR03461"/>
    </source>
</evidence>
<dbReference type="InterPro" id="IPR036038">
    <property type="entry name" value="Aminotransferase-like"/>
</dbReference>
<dbReference type="PANTHER" id="PTHR42743:SF2">
    <property type="entry name" value="AMINODEOXYCHORISMATE LYASE"/>
    <property type="match status" value="1"/>
</dbReference>
<dbReference type="Pfam" id="PF01063">
    <property type="entry name" value="Aminotran_4"/>
    <property type="match status" value="1"/>
</dbReference>
<evidence type="ECO:0000256" key="2">
    <source>
        <dbReference type="ARBA" id="ARBA00009320"/>
    </source>
</evidence>
<gene>
    <name evidence="13" type="primary">pabC</name>
    <name evidence="13" type="ORF">BCHRO640_425</name>
</gene>
<comment type="subunit">
    <text evidence="3">Homodimer.</text>
</comment>
<protein>
    <recommendedName>
        <fullName evidence="8 10">Aminodeoxychorismate lyase</fullName>
        <ecNumber evidence="8 10">4.1.3.38</ecNumber>
    </recommendedName>
</protein>
<evidence type="ECO:0000313" key="14">
    <source>
        <dbReference type="Proteomes" id="UP000011067"/>
    </source>
</evidence>
<dbReference type="NCBIfam" id="NF004761">
    <property type="entry name" value="PRK06092.1"/>
    <property type="match status" value="1"/>
</dbReference>
<dbReference type="InterPro" id="IPR018300">
    <property type="entry name" value="Aminotrans_IV_CS"/>
</dbReference>
<evidence type="ECO:0000256" key="9">
    <source>
        <dbReference type="ARBA" id="ARBA00049529"/>
    </source>
</evidence>
<dbReference type="Proteomes" id="UP000011067">
    <property type="component" value="Chromosome"/>
</dbReference>
<evidence type="ECO:0000256" key="6">
    <source>
        <dbReference type="ARBA" id="ARBA00023239"/>
    </source>
</evidence>
<evidence type="ECO:0000256" key="1">
    <source>
        <dbReference type="ARBA" id="ARBA00001933"/>
    </source>
</evidence>
<dbReference type="InterPro" id="IPR043132">
    <property type="entry name" value="BCAT-like_C"/>
</dbReference>
<name>A0ABN4AYI3_9ENTR</name>
<reference evidence="13 14" key="1">
    <citation type="journal article" date="2013" name="Genome Biol. Evol.">
        <title>Sequence context of indel mutations and their effect on protein evolution in a bacterial endosymbiont.</title>
        <authorList>
            <person name="Williams L.E."/>
            <person name="Wernegreen J.J."/>
        </authorList>
    </citation>
    <scope>NUCLEOTIDE SEQUENCE [LARGE SCALE GENOMIC DNA]</scope>
    <source>
        <strain evidence="13 14">640</strain>
    </source>
</reference>
<dbReference type="RefSeq" id="WP_015344662.1">
    <property type="nucleotide sequence ID" value="NC_020075.1"/>
</dbReference>
<dbReference type="InterPro" id="IPR017824">
    <property type="entry name" value="Aminodeoxychorismate_lyase_IV"/>
</dbReference>
<dbReference type="PANTHER" id="PTHR42743">
    <property type="entry name" value="AMINO-ACID AMINOTRANSFERASE"/>
    <property type="match status" value="1"/>
</dbReference>
<comment type="pathway">
    <text evidence="7">Cofactor biosynthesis; tetrahydrofolate biosynthesis; 4-aminobenzoate from chorismate: step 2/2.</text>
</comment>
<evidence type="ECO:0000256" key="3">
    <source>
        <dbReference type="ARBA" id="ARBA00011738"/>
    </source>
</evidence>
<evidence type="ECO:0000256" key="7">
    <source>
        <dbReference type="ARBA" id="ARBA00035633"/>
    </source>
</evidence>
<organism evidence="13 14">
    <name type="scientific">Candidatus Blochmanniella chromaiodes str. 640</name>
    <dbReference type="NCBI Taxonomy" id="1240471"/>
    <lineage>
        <taxon>Bacteria</taxon>
        <taxon>Pseudomonadati</taxon>
        <taxon>Pseudomonadota</taxon>
        <taxon>Gammaproteobacteria</taxon>
        <taxon>Enterobacterales</taxon>
        <taxon>Enterobacteriaceae</taxon>
        <taxon>ant endosymbionts</taxon>
        <taxon>Candidatus Blochmanniella</taxon>
    </lineage>
</organism>
<proteinExistence type="inferred from homology"/>